<feature type="transmembrane region" description="Helical" evidence="1">
    <location>
        <begin position="20"/>
        <end position="40"/>
    </location>
</feature>
<keyword evidence="1" id="KW-1133">Transmembrane helix</keyword>
<gene>
    <name evidence="2" type="ordered locus">Snas_5199</name>
</gene>
<dbReference type="HOGENOM" id="CLU_088222_0_0_11"/>
<organism evidence="2 3">
    <name type="scientific">Stackebrandtia nassauensis (strain DSM 44728 / CIP 108903 / NRRL B-16338 / NBRC 102104 / LLR-40K-21)</name>
    <dbReference type="NCBI Taxonomy" id="446470"/>
    <lineage>
        <taxon>Bacteria</taxon>
        <taxon>Bacillati</taxon>
        <taxon>Actinomycetota</taxon>
        <taxon>Actinomycetes</taxon>
        <taxon>Glycomycetales</taxon>
        <taxon>Glycomycetaceae</taxon>
        <taxon>Stackebrandtia</taxon>
    </lineage>
</organism>
<dbReference type="AlphaFoldDB" id="D3QBU5"/>
<evidence type="ECO:0000313" key="3">
    <source>
        <dbReference type="Proteomes" id="UP000000844"/>
    </source>
</evidence>
<feature type="transmembrane region" description="Helical" evidence="1">
    <location>
        <begin position="90"/>
        <end position="111"/>
    </location>
</feature>
<keyword evidence="3" id="KW-1185">Reference proteome</keyword>
<evidence type="ECO:0000313" key="2">
    <source>
        <dbReference type="EMBL" id="ADD44834.1"/>
    </source>
</evidence>
<feature type="transmembrane region" description="Helical" evidence="1">
    <location>
        <begin position="208"/>
        <end position="233"/>
    </location>
</feature>
<proteinExistence type="predicted"/>
<keyword evidence="1" id="KW-0812">Transmembrane</keyword>
<dbReference type="eggNOG" id="ENOG502ZBQ3">
    <property type="taxonomic scope" value="Bacteria"/>
</dbReference>
<keyword evidence="1" id="KW-0472">Membrane</keyword>
<dbReference type="STRING" id="446470.Snas_5199"/>
<dbReference type="Proteomes" id="UP000000844">
    <property type="component" value="Chromosome"/>
</dbReference>
<dbReference type="EMBL" id="CP001778">
    <property type="protein sequence ID" value="ADD44834.1"/>
    <property type="molecule type" value="Genomic_DNA"/>
</dbReference>
<feature type="transmembrane region" description="Helical" evidence="1">
    <location>
        <begin position="141"/>
        <end position="159"/>
    </location>
</feature>
<dbReference type="Pfam" id="PF13398">
    <property type="entry name" value="Peptidase_M50B"/>
    <property type="match status" value="1"/>
</dbReference>
<dbReference type="InterPro" id="IPR049500">
    <property type="entry name" value="Peptidase_M50B-like"/>
</dbReference>
<feature type="transmembrane region" description="Helical" evidence="1">
    <location>
        <begin position="117"/>
        <end position="134"/>
    </location>
</feature>
<dbReference type="PANTHER" id="PTHR33979">
    <property type="entry name" value="OS02G0221600 PROTEIN"/>
    <property type="match status" value="1"/>
</dbReference>
<dbReference type="KEGG" id="sna:Snas_5199"/>
<evidence type="ECO:0000256" key="1">
    <source>
        <dbReference type="SAM" id="Phobius"/>
    </source>
</evidence>
<name>D3QBU5_STANL</name>
<dbReference type="OrthoDB" id="5184455at2"/>
<protein>
    <recommendedName>
        <fullName evidence="4">Integral membrane protein</fullName>
    </recommendedName>
</protein>
<feature type="transmembrane region" description="Helical" evidence="1">
    <location>
        <begin position="165"/>
        <end position="187"/>
    </location>
</feature>
<evidence type="ECO:0008006" key="4">
    <source>
        <dbReference type="Google" id="ProtNLM"/>
    </source>
</evidence>
<accession>D3QBU5</accession>
<dbReference type="PANTHER" id="PTHR33979:SF2">
    <property type="entry name" value="PEPTIDASE M50B-LIKE-DOMAIN-CONTAINING PROTEIN"/>
    <property type="match status" value="1"/>
</dbReference>
<dbReference type="RefSeq" id="WP_013020405.1">
    <property type="nucleotide sequence ID" value="NC_013947.1"/>
</dbReference>
<reference evidence="2 3" key="1">
    <citation type="journal article" date="2009" name="Stand. Genomic Sci.">
        <title>Complete genome sequence of Stackebrandtia nassauensis type strain (LLR-40K-21).</title>
        <authorList>
            <person name="Munk C."/>
            <person name="Lapidus A."/>
            <person name="Copeland A."/>
            <person name="Jando M."/>
            <person name="Mayilraj S."/>
            <person name="Glavina Del Rio T."/>
            <person name="Nolan M."/>
            <person name="Chen F."/>
            <person name="Lucas S."/>
            <person name="Tice H."/>
            <person name="Cheng J.F."/>
            <person name="Han C."/>
            <person name="Detter J.C."/>
            <person name="Bruce D."/>
            <person name="Goodwin L."/>
            <person name="Chain P."/>
            <person name="Pitluck S."/>
            <person name="Goker M."/>
            <person name="Ovchinikova G."/>
            <person name="Pati A."/>
            <person name="Ivanova N."/>
            <person name="Mavromatis K."/>
            <person name="Chen A."/>
            <person name="Palaniappan K."/>
            <person name="Land M."/>
            <person name="Hauser L."/>
            <person name="Chang Y.J."/>
            <person name="Jeffries C.D."/>
            <person name="Bristow J."/>
            <person name="Eisen J.A."/>
            <person name="Markowitz V."/>
            <person name="Hugenholtz P."/>
            <person name="Kyrpides N.C."/>
            <person name="Klenk H.P."/>
        </authorList>
    </citation>
    <scope>NUCLEOTIDE SEQUENCE [LARGE SCALE GENOMIC DNA]</scope>
    <source>
        <strain evidence="3">DSM 44728 / CIP 108903 / NRRL B-16338 / NBRC 102104 / LLR-40K-21</strain>
    </source>
</reference>
<sequence length="239" mass="26106">MDALVDAWEHLFSTAKTIPAWIAIATGVAAVVVVLVSGTWRLSRNVITIAHEGGHAAVAILTGRSLHGIRLHSDTSGLTYTRGSRGGPSAILTLLAGYLTPAVIGLLSAWLIWVGKIVLLLWVMIVLLVAMAIFIRNLYGVFAIVVVGFAMFAIAWWASPEFQSTLAYAGAWFLLFGSVRPVWEIWLQRSRGQQRNSDPDQLAQLTRVPATLWLLLFALFNVGALALGFRLLFPDALTW</sequence>